<sequence length="282" mass="32788">MNFTINPRWARPQSPQFFSSLDIQHSYFEWKLWSVNYILNKILLKYLRPSQNKLTHSFSALISFSIPKQLLLFKYITDFSPLSQLIGLNKLNLWSCDLHCTEALRPLINLQDLCLNCNDIDITKVQYLTNLTILQLASCNLVNVDTLRPLKKLKSLSIYNNKIVYLQPLIELKQLSGLMADRNKIIDTDSIQLHPNFNHFDIGVQKQPTQDELKVANMMKDINSPITSLKQINEKSNHIKDKNTVFRKKITQQFQQSHNSHVQFVARVALLFQKINVFDGCQ</sequence>
<keyword evidence="3" id="KW-1185">Reference proteome</keyword>
<evidence type="ECO:0000313" key="1">
    <source>
        <dbReference type="EMBL" id="CAI9971532.1"/>
    </source>
</evidence>
<dbReference type="Gene3D" id="3.80.10.10">
    <property type="entry name" value="Ribonuclease Inhibitor"/>
    <property type="match status" value="1"/>
</dbReference>
<dbReference type="InterPro" id="IPR032675">
    <property type="entry name" value="LRR_dom_sf"/>
</dbReference>
<dbReference type="InterPro" id="IPR001611">
    <property type="entry name" value="Leu-rich_rpt"/>
</dbReference>
<accession>A0AA86V0J6</accession>
<evidence type="ECO:0000313" key="3">
    <source>
        <dbReference type="Proteomes" id="UP001642409"/>
    </source>
</evidence>
<dbReference type="SUPFAM" id="SSF52058">
    <property type="entry name" value="L domain-like"/>
    <property type="match status" value="1"/>
</dbReference>
<organism evidence="1">
    <name type="scientific">Hexamita inflata</name>
    <dbReference type="NCBI Taxonomy" id="28002"/>
    <lineage>
        <taxon>Eukaryota</taxon>
        <taxon>Metamonada</taxon>
        <taxon>Diplomonadida</taxon>
        <taxon>Hexamitidae</taxon>
        <taxon>Hexamitinae</taxon>
        <taxon>Hexamita</taxon>
    </lineage>
</organism>
<reference evidence="2 3" key="2">
    <citation type="submission" date="2024-07" db="EMBL/GenBank/DDBJ databases">
        <authorList>
            <person name="Akdeniz Z."/>
        </authorList>
    </citation>
    <scope>NUCLEOTIDE SEQUENCE [LARGE SCALE GENOMIC DNA]</scope>
</reference>
<dbReference type="AlphaFoldDB" id="A0AA86V0J6"/>
<comment type="caution">
    <text evidence="1">The sequence shown here is derived from an EMBL/GenBank/DDBJ whole genome shotgun (WGS) entry which is preliminary data.</text>
</comment>
<dbReference type="PROSITE" id="PS51450">
    <property type="entry name" value="LRR"/>
    <property type="match status" value="1"/>
</dbReference>
<dbReference type="EMBL" id="CATOUU010001093">
    <property type="protein sequence ID" value="CAI9971532.1"/>
    <property type="molecule type" value="Genomic_DNA"/>
</dbReference>
<reference evidence="1" key="1">
    <citation type="submission" date="2023-06" db="EMBL/GenBank/DDBJ databases">
        <authorList>
            <person name="Kurt Z."/>
        </authorList>
    </citation>
    <scope>NUCLEOTIDE SEQUENCE</scope>
</reference>
<dbReference type="Proteomes" id="UP001642409">
    <property type="component" value="Unassembled WGS sequence"/>
</dbReference>
<evidence type="ECO:0000313" key="2">
    <source>
        <dbReference type="EMBL" id="CAL6095012.1"/>
    </source>
</evidence>
<protein>
    <submittedName>
        <fullName evidence="1">Leucine-rich repeat domain-containing protein</fullName>
    </submittedName>
    <submittedName>
        <fullName evidence="2">Leucine-rich_repeat domain-containing protein</fullName>
    </submittedName>
</protein>
<dbReference type="EMBL" id="CAXDID020000472">
    <property type="protein sequence ID" value="CAL6095012.1"/>
    <property type="molecule type" value="Genomic_DNA"/>
</dbReference>
<gene>
    <name evidence="1" type="ORF">HINF_LOCUS59177</name>
    <name evidence="2" type="ORF">HINF_LOCUS67744</name>
</gene>
<name>A0AA86V0J6_9EUKA</name>
<proteinExistence type="predicted"/>